<accession>A0A258FMQ6</accession>
<keyword evidence="8" id="KW-0411">Iron-sulfur</keyword>
<dbReference type="GO" id="GO:0006281">
    <property type="term" value="P:DNA repair"/>
    <property type="evidence" value="ECO:0007669"/>
    <property type="project" value="UniProtKB-KW"/>
</dbReference>
<evidence type="ECO:0000313" key="12">
    <source>
        <dbReference type="EMBL" id="OYX33288.1"/>
    </source>
</evidence>
<gene>
    <name evidence="12" type="ORF">B7Z01_09295</name>
</gene>
<dbReference type="CDD" id="cd10030">
    <property type="entry name" value="UDG-F4_TTUDGA_SPO1dp_like"/>
    <property type="match status" value="1"/>
</dbReference>
<dbReference type="PANTHER" id="PTHR33693">
    <property type="entry name" value="TYPE-5 URACIL-DNA GLYCOSYLASE"/>
    <property type="match status" value="1"/>
</dbReference>
<dbReference type="AlphaFoldDB" id="A0A258FMQ6"/>
<dbReference type="NCBIfam" id="TIGR00758">
    <property type="entry name" value="UDG_fam4"/>
    <property type="match status" value="1"/>
</dbReference>
<keyword evidence="5" id="KW-0227">DNA damage</keyword>
<dbReference type="InterPro" id="IPR005122">
    <property type="entry name" value="Uracil-DNA_glycosylase-like"/>
</dbReference>
<protein>
    <recommendedName>
        <fullName evidence="2">Type-4 uracil-DNA glycosylase</fullName>
    </recommendedName>
</protein>
<evidence type="ECO:0000256" key="6">
    <source>
        <dbReference type="ARBA" id="ARBA00022801"/>
    </source>
</evidence>
<dbReference type="NCBIfam" id="TIGR03914">
    <property type="entry name" value="UDG_fam_dom"/>
    <property type="match status" value="1"/>
</dbReference>
<evidence type="ECO:0000256" key="5">
    <source>
        <dbReference type="ARBA" id="ARBA00022763"/>
    </source>
</evidence>
<dbReference type="GO" id="GO:0051539">
    <property type="term" value="F:4 iron, 4 sulfur cluster binding"/>
    <property type="evidence" value="ECO:0007669"/>
    <property type="project" value="UniProtKB-KW"/>
</dbReference>
<sequence>MATAELAHETDFDGWRAAARRFRLAGVEPAEARFVVRGQAHTSDLFSPVHPGEGRGPETHSQGGVQDTAGSAPPSSSGVRDLDPGLRRGAQREESFTVPKAFVEVAQDVILHRSADRFDLMYRLLWRLRDQPDLMRIVSDPDVADAMERAKNVSRASHKMKAFVRFRLVEDEAGEAYVAWFEPAHRVLERTAGFFVRRFTTMRWSILTPDGSCFWDGEALTFGPGARPEDAPREDEIEEFWKTYYASTFNPARLKTRTMQGEMPKRYWKNLPEAQLIPELVAASRARTDTMVQAAPTEPNARLSKAIARHVRDGSYDEGFVASTLDELRHGVQACRRCPLWRDATQGVCGEGPKQAKLMIVGEQPGDQEDLAGRPFVGPAGQVLNEALEDAGIDRDDVFVTNAVKHFKHEPRGKRRLHKTPVASEVTACRWWLDQERRLVKPAVTLALGATASLGVLGRKVAVTQDRGQALTMADGSIATITIHPSYLLRLPDEAARVREREAFVRDLQRVRALL</sequence>
<dbReference type="GO" id="GO:0046872">
    <property type="term" value="F:metal ion binding"/>
    <property type="evidence" value="ECO:0007669"/>
    <property type="project" value="UniProtKB-KW"/>
</dbReference>
<keyword evidence="6" id="KW-0378">Hydrolase</keyword>
<evidence type="ECO:0000256" key="3">
    <source>
        <dbReference type="ARBA" id="ARBA00022485"/>
    </source>
</evidence>
<feature type="compositionally biased region" description="Polar residues" evidence="10">
    <location>
        <begin position="59"/>
        <end position="78"/>
    </location>
</feature>
<feature type="compositionally biased region" description="Basic and acidic residues" evidence="10">
    <location>
        <begin position="80"/>
        <end position="92"/>
    </location>
</feature>
<dbReference type="InterPro" id="IPR036895">
    <property type="entry name" value="Uracil-DNA_glycosylase-like_sf"/>
</dbReference>
<evidence type="ECO:0000256" key="7">
    <source>
        <dbReference type="ARBA" id="ARBA00023004"/>
    </source>
</evidence>
<dbReference type="InterPro" id="IPR051536">
    <property type="entry name" value="UDG_Type-4/5"/>
</dbReference>
<dbReference type="PANTHER" id="PTHR33693:SF9">
    <property type="entry name" value="TYPE-4 URACIL-DNA GLYCOSYLASE"/>
    <property type="match status" value="1"/>
</dbReference>
<name>A0A258FMQ6_9CAUL</name>
<feature type="domain" description="Uracil-DNA glycosylase-like" evidence="11">
    <location>
        <begin position="349"/>
        <end position="509"/>
    </location>
</feature>
<keyword evidence="4" id="KW-0479">Metal-binding</keyword>
<evidence type="ECO:0000256" key="2">
    <source>
        <dbReference type="ARBA" id="ARBA00019403"/>
    </source>
</evidence>
<evidence type="ECO:0000259" key="11">
    <source>
        <dbReference type="SMART" id="SM00986"/>
    </source>
</evidence>
<dbReference type="Gene3D" id="3.40.470.10">
    <property type="entry name" value="Uracil-DNA glycosylase-like domain"/>
    <property type="match status" value="1"/>
</dbReference>
<evidence type="ECO:0000313" key="13">
    <source>
        <dbReference type="Proteomes" id="UP000215595"/>
    </source>
</evidence>
<dbReference type="EMBL" id="NCEB01000017">
    <property type="protein sequence ID" value="OYX33288.1"/>
    <property type="molecule type" value="Genomic_DNA"/>
</dbReference>
<dbReference type="Pfam" id="PF13566">
    <property type="entry name" value="DUF4130"/>
    <property type="match status" value="1"/>
</dbReference>
<reference evidence="12 13" key="1">
    <citation type="submission" date="2017-03" db="EMBL/GenBank/DDBJ databases">
        <title>Lifting the veil on microbial sulfur biogeochemistry in mining wastewaters.</title>
        <authorList>
            <person name="Kantor R.S."/>
            <person name="Colenbrander Nelson T."/>
            <person name="Marshall S."/>
            <person name="Bennett D."/>
            <person name="Apte S."/>
            <person name="Camacho D."/>
            <person name="Thomas B.C."/>
            <person name="Warren L.A."/>
            <person name="Banfield J.F."/>
        </authorList>
    </citation>
    <scope>NUCLEOTIDE SEQUENCE [LARGE SCALE GENOMIC DNA]</scope>
    <source>
        <strain evidence="12">32-69-9</strain>
    </source>
</reference>
<evidence type="ECO:0000256" key="10">
    <source>
        <dbReference type="SAM" id="MobiDB-lite"/>
    </source>
</evidence>
<comment type="similarity">
    <text evidence="1">Belongs to the uracil-DNA glycosylase (UDG) superfamily. Type 4 (UDGa) family.</text>
</comment>
<dbReference type="GO" id="GO:0097506">
    <property type="term" value="F:deaminated base DNA N-glycosylase activity"/>
    <property type="evidence" value="ECO:0007669"/>
    <property type="project" value="UniProtKB-ARBA"/>
</dbReference>
<dbReference type="InterPro" id="IPR025404">
    <property type="entry name" value="DUF4130"/>
</dbReference>
<organism evidence="12 13">
    <name type="scientific">Brevundimonas subvibrioides</name>
    <dbReference type="NCBI Taxonomy" id="74313"/>
    <lineage>
        <taxon>Bacteria</taxon>
        <taxon>Pseudomonadati</taxon>
        <taxon>Pseudomonadota</taxon>
        <taxon>Alphaproteobacteria</taxon>
        <taxon>Caulobacterales</taxon>
        <taxon>Caulobacteraceae</taxon>
        <taxon>Brevundimonas</taxon>
    </lineage>
</organism>
<dbReference type="Proteomes" id="UP000215595">
    <property type="component" value="Unassembled WGS sequence"/>
</dbReference>
<dbReference type="InterPro" id="IPR023875">
    <property type="entry name" value="DNA_repair_put"/>
</dbReference>
<keyword evidence="7" id="KW-0408">Iron</keyword>
<evidence type="ECO:0000256" key="9">
    <source>
        <dbReference type="ARBA" id="ARBA00023204"/>
    </source>
</evidence>
<comment type="caution">
    <text evidence="12">The sequence shown here is derived from an EMBL/GenBank/DDBJ whole genome shotgun (WGS) entry which is preliminary data.</text>
</comment>
<dbReference type="SMART" id="SM00986">
    <property type="entry name" value="UDG"/>
    <property type="match status" value="1"/>
</dbReference>
<evidence type="ECO:0000256" key="8">
    <source>
        <dbReference type="ARBA" id="ARBA00023014"/>
    </source>
</evidence>
<dbReference type="NCBIfam" id="TIGR03915">
    <property type="entry name" value="SAM_7_link_chp"/>
    <property type="match status" value="1"/>
</dbReference>
<dbReference type="SUPFAM" id="SSF52141">
    <property type="entry name" value="Uracil-DNA glycosylase-like"/>
    <property type="match status" value="1"/>
</dbReference>
<dbReference type="InterPro" id="IPR005273">
    <property type="entry name" value="Ura-DNA_glyco_family4"/>
</dbReference>
<keyword evidence="3" id="KW-0004">4Fe-4S</keyword>
<dbReference type="SMART" id="SM00987">
    <property type="entry name" value="UreE_C"/>
    <property type="match status" value="1"/>
</dbReference>
<keyword evidence="9" id="KW-0234">DNA repair</keyword>
<evidence type="ECO:0000256" key="4">
    <source>
        <dbReference type="ARBA" id="ARBA00022723"/>
    </source>
</evidence>
<feature type="region of interest" description="Disordered" evidence="10">
    <location>
        <begin position="44"/>
        <end position="92"/>
    </location>
</feature>
<evidence type="ECO:0000256" key="1">
    <source>
        <dbReference type="ARBA" id="ARBA00006521"/>
    </source>
</evidence>
<proteinExistence type="inferred from homology"/>
<dbReference type="Pfam" id="PF03167">
    <property type="entry name" value="UDG"/>
    <property type="match status" value="1"/>
</dbReference>